<accession>A0A6C0KJX1</accession>
<name>A0A6C0KJX1_9ZZZZ</name>
<proteinExistence type="predicted"/>
<evidence type="ECO:0000313" key="1">
    <source>
        <dbReference type="EMBL" id="QHU18245.1"/>
    </source>
</evidence>
<dbReference type="AlphaFoldDB" id="A0A6C0KJX1"/>
<reference evidence="1" key="1">
    <citation type="journal article" date="2020" name="Nature">
        <title>Giant virus diversity and host interactions through global metagenomics.</title>
        <authorList>
            <person name="Schulz F."/>
            <person name="Roux S."/>
            <person name="Paez-Espino D."/>
            <person name="Jungbluth S."/>
            <person name="Walsh D.A."/>
            <person name="Denef V.J."/>
            <person name="McMahon K.D."/>
            <person name="Konstantinidis K.T."/>
            <person name="Eloe-Fadrosh E.A."/>
            <person name="Kyrpides N.C."/>
            <person name="Woyke T."/>
        </authorList>
    </citation>
    <scope>NUCLEOTIDE SEQUENCE</scope>
    <source>
        <strain evidence="1">GVMAG-S-3300013006-138</strain>
    </source>
</reference>
<sequence length="79" mass="9354">MLFNNSRRKPKTRPSHLHYGTAAKARKTLKYLRKRPIGEQRQGAQTMYSRAKFHAHQTKNMREAMKVYADFLGKQKHLL</sequence>
<organism evidence="1">
    <name type="scientific">viral metagenome</name>
    <dbReference type="NCBI Taxonomy" id="1070528"/>
    <lineage>
        <taxon>unclassified sequences</taxon>
        <taxon>metagenomes</taxon>
        <taxon>organismal metagenomes</taxon>
    </lineage>
</organism>
<dbReference type="EMBL" id="MN740926">
    <property type="protein sequence ID" value="QHU18245.1"/>
    <property type="molecule type" value="Genomic_DNA"/>
</dbReference>
<protein>
    <submittedName>
        <fullName evidence="1">Uncharacterized protein</fullName>
    </submittedName>
</protein>